<dbReference type="Gene3D" id="1.10.10.60">
    <property type="entry name" value="Homeodomain-like"/>
    <property type="match status" value="1"/>
</dbReference>
<proteinExistence type="predicted"/>
<protein>
    <recommendedName>
        <fullName evidence="2">Myb/SANT-like DNA-binding domain-containing protein</fullName>
    </recommendedName>
</protein>
<evidence type="ECO:0000259" key="2">
    <source>
        <dbReference type="Pfam" id="PF13837"/>
    </source>
</evidence>
<name>A0A1J8Q8K9_9AGAM</name>
<dbReference type="AlphaFoldDB" id="A0A1J8Q8K9"/>
<dbReference type="Proteomes" id="UP000183567">
    <property type="component" value="Unassembled WGS sequence"/>
</dbReference>
<evidence type="ECO:0000313" key="3">
    <source>
        <dbReference type="EMBL" id="OJA08052.1"/>
    </source>
</evidence>
<comment type="caution">
    <text evidence="3">The sequence shown here is derived from an EMBL/GenBank/DDBJ whole genome shotgun (WGS) entry which is preliminary data.</text>
</comment>
<feature type="region of interest" description="Disordered" evidence="1">
    <location>
        <begin position="1"/>
        <end position="22"/>
    </location>
</feature>
<dbReference type="EMBL" id="LVVM01006451">
    <property type="protein sequence ID" value="OJA08052.1"/>
    <property type="molecule type" value="Genomic_DNA"/>
</dbReference>
<dbReference type="Pfam" id="PF13837">
    <property type="entry name" value="Myb_DNA-bind_4"/>
    <property type="match status" value="1"/>
</dbReference>
<dbReference type="OrthoDB" id="2688093at2759"/>
<organism evidence="3 4">
    <name type="scientific">Rhizopogon vesiculosus</name>
    <dbReference type="NCBI Taxonomy" id="180088"/>
    <lineage>
        <taxon>Eukaryota</taxon>
        <taxon>Fungi</taxon>
        <taxon>Dikarya</taxon>
        <taxon>Basidiomycota</taxon>
        <taxon>Agaricomycotina</taxon>
        <taxon>Agaricomycetes</taxon>
        <taxon>Agaricomycetidae</taxon>
        <taxon>Boletales</taxon>
        <taxon>Suillineae</taxon>
        <taxon>Rhizopogonaceae</taxon>
        <taxon>Rhizopogon</taxon>
    </lineage>
</organism>
<accession>A0A1J8Q8K9</accession>
<sequence length="136" mass="15157">MVHRGGKKSALENQDAPETKDQCSWTLDNETHLIRFITTSQARGGDGMNFSKTFWTSVSTEMAKHTTQGAPKTPEACQQKWTRLCTTFSIADSVATNSGWEYSLENGANITAASEMVWTDWISKLEGCYHCKAIQE</sequence>
<evidence type="ECO:0000313" key="4">
    <source>
        <dbReference type="Proteomes" id="UP000183567"/>
    </source>
</evidence>
<gene>
    <name evidence="3" type="ORF">AZE42_10116</name>
</gene>
<evidence type="ECO:0000256" key="1">
    <source>
        <dbReference type="SAM" id="MobiDB-lite"/>
    </source>
</evidence>
<feature type="domain" description="Myb/SANT-like DNA-binding" evidence="2">
    <location>
        <begin position="23"/>
        <end position="102"/>
    </location>
</feature>
<dbReference type="InterPro" id="IPR044822">
    <property type="entry name" value="Myb_DNA-bind_4"/>
</dbReference>
<dbReference type="STRING" id="180088.A0A1J8Q8K9"/>
<reference evidence="3 4" key="1">
    <citation type="submission" date="2016-03" db="EMBL/GenBank/DDBJ databases">
        <title>Comparative genomics of the ectomycorrhizal sister species Rhizopogon vinicolor and Rhizopogon vesiculosus (Basidiomycota: Boletales) reveals a divergence of the mating type B locus.</title>
        <authorList>
            <person name="Mujic A.B."/>
            <person name="Kuo A."/>
            <person name="Tritt A."/>
            <person name="Lipzen A."/>
            <person name="Chen C."/>
            <person name="Johnson J."/>
            <person name="Sharma A."/>
            <person name="Barry K."/>
            <person name="Grigoriev I.V."/>
            <person name="Spatafora J.W."/>
        </authorList>
    </citation>
    <scope>NUCLEOTIDE SEQUENCE [LARGE SCALE GENOMIC DNA]</scope>
    <source>
        <strain evidence="3 4">AM-OR11-056</strain>
    </source>
</reference>
<keyword evidence="4" id="KW-1185">Reference proteome</keyword>